<gene>
    <name evidence="4" type="ORF">CDD81_1738</name>
</gene>
<dbReference type="PANTHER" id="PTHR24171">
    <property type="entry name" value="ANKYRIN REPEAT DOMAIN-CONTAINING PROTEIN 39-RELATED"/>
    <property type="match status" value="1"/>
</dbReference>
<dbReference type="SMART" id="SM00248">
    <property type="entry name" value="ANK"/>
    <property type="match status" value="3"/>
</dbReference>
<keyword evidence="5" id="KW-1185">Reference proteome</keyword>
<protein>
    <submittedName>
        <fullName evidence="4">Uncharacterized protein</fullName>
    </submittedName>
</protein>
<name>A0A2C5YED9_9HYPO</name>
<dbReference type="InterPro" id="IPR002110">
    <property type="entry name" value="Ankyrin_rpt"/>
</dbReference>
<dbReference type="AlphaFoldDB" id="A0A2C5YED9"/>
<dbReference type="GO" id="GO:0085020">
    <property type="term" value="P:protein K6-linked ubiquitination"/>
    <property type="evidence" value="ECO:0007669"/>
    <property type="project" value="TreeGrafter"/>
</dbReference>
<dbReference type="PROSITE" id="PS50088">
    <property type="entry name" value="ANK_REPEAT"/>
    <property type="match status" value="1"/>
</dbReference>
<dbReference type="PROSITE" id="PS50297">
    <property type="entry name" value="ANK_REP_REGION"/>
    <property type="match status" value="1"/>
</dbReference>
<dbReference type="Pfam" id="PF12796">
    <property type="entry name" value="Ank_2"/>
    <property type="match status" value="1"/>
</dbReference>
<dbReference type="GO" id="GO:0004842">
    <property type="term" value="F:ubiquitin-protein transferase activity"/>
    <property type="evidence" value="ECO:0007669"/>
    <property type="project" value="TreeGrafter"/>
</dbReference>
<dbReference type="STRING" id="1399860.A0A2C5YED9"/>
<dbReference type="EMBL" id="NJET01000015">
    <property type="protein sequence ID" value="PHH65652.1"/>
    <property type="molecule type" value="Genomic_DNA"/>
</dbReference>
<dbReference type="Proteomes" id="UP000226192">
    <property type="component" value="Unassembled WGS sequence"/>
</dbReference>
<organism evidence="4 5">
    <name type="scientific">Ophiocordyceps australis</name>
    <dbReference type="NCBI Taxonomy" id="1399860"/>
    <lineage>
        <taxon>Eukaryota</taxon>
        <taxon>Fungi</taxon>
        <taxon>Dikarya</taxon>
        <taxon>Ascomycota</taxon>
        <taxon>Pezizomycotina</taxon>
        <taxon>Sordariomycetes</taxon>
        <taxon>Hypocreomycetidae</taxon>
        <taxon>Hypocreales</taxon>
        <taxon>Ophiocordycipitaceae</taxon>
        <taxon>Ophiocordyceps</taxon>
    </lineage>
</organism>
<keyword evidence="1" id="KW-0677">Repeat</keyword>
<dbReference type="OrthoDB" id="10057496at2759"/>
<evidence type="ECO:0000256" key="1">
    <source>
        <dbReference type="ARBA" id="ARBA00022737"/>
    </source>
</evidence>
<feature type="repeat" description="ANK" evidence="3">
    <location>
        <begin position="98"/>
        <end position="130"/>
    </location>
</feature>
<dbReference type="PANTHER" id="PTHR24171:SF8">
    <property type="entry name" value="BRCA1-ASSOCIATED RING DOMAIN PROTEIN 1"/>
    <property type="match status" value="1"/>
</dbReference>
<evidence type="ECO:0000256" key="2">
    <source>
        <dbReference type="ARBA" id="ARBA00023043"/>
    </source>
</evidence>
<dbReference type="InterPro" id="IPR036770">
    <property type="entry name" value="Ankyrin_rpt-contain_sf"/>
</dbReference>
<comment type="caution">
    <text evidence="4">The sequence shown here is derived from an EMBL/GenBank/DDBJ whole genome shotgun (WGS) entry which is preliminary data.</text>
</comment>
<keyword evidence="2 3" id="KW-0040">ANK repeat</keyword>
<dbReference type="SUPFAM" id="SSF48403">
    <property type="entry name" value="Ankyrin repeat"/>
    <property type="match status" value="1"/>
</dbReference>
<accession>A0A2C5YED9</accession>
<evidence type="ECO:0000313" key="4">
    <source>
        <dbReference type="EMBL" id="PHH65652.1"/>
    </source>
</evidence>
<evidence type="ECO:0000313" key="5">
    <source>
        <dbReference type="Proteomes" id="UP000226192"/>
    </source>
</evidence>
<evidence type="ECO:0000256" key="3">
    <source>
        <dbReference type="PROSITE-ProRule" id="PRU00023"/>
    </source>
</evidence>
<sequence>MSARKMAPQLSEDEIDDVIYFARAGDESELAESLQALAMREEVSRAEILQAAQDEAKSTALHMATGNGHLATVRKMLSVFEQRPKEEKQLFLDAANEHGNTGLHWAALGGHLEVVKELLEQGASPAIANEKNYVPLDLALFNDKAQVAEYFLSFSGQLEMKNEEAGLSKAAEMVQLSSQEEVKDDESTMKD</sequence>
<proteinExistence type="predicted"/>
<reference evidence="4 5" key="1">
    <citation type="submission" date="2017-06" db="EMBL/GenBank/DDBJ databases">
        <title>Ant-infecting Ophiocordyceps genomes reveal a high diversity of potential behavioral manipulation genes and a possible major role for enterotoxins.</title>
        <authorList>
            <person name="De Bekker C."/>
            <person name="Evans H.C."/>
            <person name="Brachmann A."/>
            <person name="Hughes D.P."/>
        </authorList>
    </citation>
    <scope>NUCLEOTIDE SEQUENCE [LARGE SCALE GENOMIC DNA]</scope>
    <source>
        <strain evidence="4 5">Map64</strain>
    </source>
</reference>
<dbReference type="Gene3D" id="1.25.40.20">
    <property type="entry name" value="Ankyrin repeat-containing domain"/>
    <property type="match status" value="1"/>
</dbReference>